<dbReference type="SUPFAM" id="SSF57840">
    <property type="entry name" value="Ribosomal protein L36"/>
    <property type="match status" value="1"/>
</dbReference>
<evidence type="ECO:0000256" key="1">
    <source>
        <dbReference type="ARBA" id="ARBA00007645"/>
    </source>
</evidence>
<dbReference type="InterPro" id="IPR035977">
    <property type="entry name" value="Ribosomal_bL36_sp"/>
</dbReference>
<feature type="compositionally biased region" description="Polar residues" evidence="5">
    <location>
        <begin position="34"/>
        <end position="50"/>
    </location>
</feature>
<dbReference type="GO" id="GO:0005840">
    <property type="term" value="C:ribosome"/>
    <property type="evidence" value="ECO:0007669"/>
    <property type="project" value="UniProtKB-KW"/>
</dbReference>
<feature type="compositionally biased region" description="Low complexity" evidence="5">
    <location>
        <begin position="58"/>
        <end position="72"/>
    </location>
</feature>
<dbReference type="AlphaFoldDB" id="A0A316VTX1"/>
<dbReference type="PANTHER" id="PTHR18804:SF16">
    <property type="entry name" value="RIBOSOMAL PROTEIN"/>
    <property type="match status" value="1"/>
</dbReference>
<dbReference type="Proteomes" id="UP000245783">
    <property type="component" value="Unassembled WGS sequence"/>
</dbReference>
<keyword evidence="7" id="KW-1185">Reference proteome</keyword>
<evidence type="ECO:0000313" key="6">
    <source>
        <dbReference type="EMBL" id="PWN39681.1"/>
    </source>
</evidence>
<dbReference type="InterPro" id="IPR052010">
    <property type="entry name" value="Ribosomal_LSU_bL36"/>
</dbReference>
<dbReference type="STRING" id="1522189.A0A316VTX1"/>
<dbReference type="OrthoDB" id="10265903at2759"/>
<dbReference type="HAMAP" id="MF_00251">
    <property type="entry name" value="Ribosomal_bL36"/>
    <property type="match status" value="1"/>
</dbReference>
<accession>A0A316VTX1</accession>
<dbReference type="PROSITE" id="PS00828">
    <property type="entry name" value="RIBOSOMAL_L36"/>
    <property type="match status" value="1"/>
</dbReference>
<protein>
    <recommendedName>
        <fullName evidence="4">Ribosomal protein</fullName>
    </recommendedName>
</protein>
<evidence type="ECO:0000256" key="3">
    <source>
        <dbReference type="ARBA" id="ARBA00023274"/>
    </source>
</evidence>
<proteinExistence type="inferred from homology"/>
<dbReference type="GeneID" id="37036649"/>
<sequence length="162" mass="17023">MTSFALPLRSLKWASTGSQLARTQQAGARCCSTCSTSTAPRHARATTSSRAEGVGLHAEASASGPASTSSHSRGAQNMFRQFGSALRPIPQSITSSLISSTRASAVAALATLQPMTGTTVPIRGMKVRSSVKKMCDGCAVVRRKGKLYVICSKDPKHKQRQG</sequence>
<dbReference type="NCBIfam" id="TIGR01022">
    <property type="entry name" value="rpmJ_bact"/>
    <property type="match status" value="1"/>
</dbReference>
<dbReference type="InParanoid" id="A0A316VTX1"/>
<reference evidence="6 7" key="1">
    <citation type="journal article" date="2018" name="Mol. Biol. Evol.">
        <title>Broad Genomic Sampling Reveals a Smut Pathogenic Ancestry of the Fungal Clade Ustilaginomycotina.</title>
        <authorList>
            <person name="Kijpornyongpan T."/>
            <person name="Mondo S.J."/>
            <person name="Barry K."/>
            <person name="Sandor L."/>
            <person name="Lee J."/>
            <person name="Lipzen A."/>
            <person name="Pangilinan J."/>
            <person name="LaButti K."/>
            <person name="Hainaut M."/>
            <person name="Henrissat B."/>
            <person name="Grigoriev I.V."/>
            <person name="Spatafora J.W."/>
            <person name="Aime M.C."/>
        </authorList>
    </citation>
    <scope>NUCLEOTIDE SEQUENCE [LARGE SCALE GENOMIC DNA]</scope>
    <source>
        <strain evidence="6 7">MCA 4658</strain>
    </source>
</reference>
<evidence type="ECO:0000256" key="4">
    <source>
        <dbReference type="RuleBase" id="RU000570"/>
    </source>
</evidence>
<dbReference type="PANTHER" id="PTHR18804">
    <property type="entry name" value="RIBOSOMAL PROTEIN"/>
    <property type="match status" value="1"/>
</dbReference>
<evidence type="ECO:0000256" key="2">
    <source>
        <dbReference type="ARBA" id="ARBA00022980"/>
    </source>
</evidence>
<comment type="similarity">
    <text evidence="1 4">Belongs to the bacterial ribosomal protein bL36 family.</text>
</comment>
<dbReference type="GO" id="GO:1990904">
    <property type="term" value="C:ribonucleoprotein complex"/>
    <property type="evidence" value="ECO:0007669"/>
    <property type="project" value="UniProtKB-KW"/>
</dbReference>
<evidence type="ECO:0000256" key="5">
    <source>
        <dbReference type="SAM" id="MobiDB-lite"/>
    </source>
</evidence>
<dbReference type="RefSeq" id="XP_025366841.1">
    <property type="nucleotide sequence ID" value="XM_025514779.1"/>
</dbReference>
<name>A0A316VTX1_9BASI</name>
<dbReference type="Pfam" id="PF00444">
    <property type="entry name" value="Ribosomal_L36"/>
    <property type="match status" value="1"/>
</dbReference>
<dbReference type="EMBL" id="KZ819450">
    <property type="protein sequence ID" value="PWN39681.1"/>
    <property type="molecule type" value="Genomic_DNA"/>
</dbReference>
<dbReference type="GO" id="GO:0006412">
    <property type="term" value="P:translation"/>
    <property type="evidence" value="ECO:0007669"/>
    <property type="project" value="InterPro"/>
</dbReference>
<evidence type="ECO:0000313" key="7">
    <source>
        <dbReference type="Proteomes" id="UP000245783"/>
    </source>
</evidence>
<keyword evidence="3 4" id="KW-0687">Ribonucleoprotein</keyword>
<gene>
    <name evidence="6" type="ORF">IE81DRAFT_326277</name>
</gene>
<feature type="region of interest" description="Disordered" evidence="5">
    <location>
        <begin position="32"/>
        <end position="73"/>
    </location>
</feature>
<dbReference type="GO" id="GO:0003735">
    <property type="term" value="F:structural constituent of ribosome"/>
    <property type="evidence" value="ECO:0007669"/>
    <property type="project" value="InterPro"/>
</dbReference>
<organism evidence="6 7">
    <name type="scientific">Ceraceosorus guamensis</name>
    <dbReference type="NCBI Taxonomy" id="1522189"/>
    <lineage>
        <taxon>Eukaryota</taxon>
        <taxon>Fungi</taxon>
        <taxon>Dikarya</taxon>
        <taxon>Basidiomycota</taxon>
        <taxon>Ustilaginomycotina</taxon>
        <taxon>Exobasidiomycetes</taxon>
        <taxon>Ceraceosorales</taxon>
        <taxon>Ceraceosoraceae</taxon>
        <taxon>Ceraceosorus</taxon>
    </lineage>
</organism>
<dbReference type="InterPro" id="IPR000473">
    <property type="entry name" value="Ribosomal_bL36"/>
</dbReference>
<keyword evidence="2 4" id="KW-0689">Ribosomal protein</keyword>